<evidence type="ECO:0000256" key="5">
    <source>
        <dbReference type="ARBA" id="ARBA00022832"/>
    </source>
</evidence>
<evidence type="ECO:0000256" key="6">
    <source>
        <dbReference type="ARBA" id="ARBA00023160"/>
    </source>
</evidence>
<dbReference type="InterPro" id="IPR036291">
    <property type="entry name" value="NAD(P)-bd_dom_sf"/>
</dbReference>
<keyword evidence="8" id="KW-0812">Transmembrane</keyword>
<keyword evidence="10" id="KW-1185">Reference proteome</keyword>
<dbReference type="PANTHER" id="PTHR42879">
    <property type="entry name" value="3-OXOACYL-(ACYL-CARRIER-PROTEIN) REDUCTASE"/>
    <property type="match status" value="1"/>
</dbReference>
<evidence type="ECO:0000313" key="10">
    <source>
        <dbReference type="Proteomes" id="UP000004994"/>
    </source>
</evidence>
<comment type="catalytic activity">
    <reaction evidence="7">
        <text>a (3R)-hydroxyacyl-[ACP] + NADP(+) = a 3-oxoacyl-[ACP] + NADPH + H(+)</text>
        <dbReference type="Rhea" id="RHEA:17397"/>
        <dbReference type="Rhea" id="RHEA-COMP:9916"/>
        <dbReference type="Rhea" id="RHEA-COMP:9945"/>
        <dbReference type="ChEBI" id="CHEBI:15378"/>
        <dbReference type="ChEBI" id="CHEBI:57783"/>
        <dbReference type="ChEBI" id="CHEBI:58349"/>
        <dbReference type="ChEBI" id="CHEBI:78776"/>
        <dbReference type="ChEBI" id="CHEBI:78827"/>
        <dbReference type="EC" id="1.1.1.100"/>
    </reaction>
</comment>
<evidence type="ECO:0000256" key="4">
    <source>
        <dbReference type="ARBA" id="ARBA00022516"/>
    </source>
</evidence>
<comment type="similarity">
    <text evidence="2">Belongs to the short-chain dehydrogenases/reductases (SDR) family.</text>
</comment>
<dbReference type="Proteomes" id="UP000004994">
    <property type="component" value="Chromosome 3"/>
</dbReference>
<dbReference type="InParanoid" id="A0A3Q7FQS1"/>
<dbReference type="Pfam" id="PF00106">
    <property type="entry name" value="adh_short"/>
    <property type="match status" value="1"/>
</dbReference>
<reference evidence="9" key="2">
    <citation type="submission" date="2019-01" db="UniProtKB">
        <authorList>
            <consortium name="EnsemblPlants"/>
        </authorList>
    </citation>
    <scope>IDENTIFICATION</scope>
    <source>
        <strain evidence="9">cv. Heinz 1706</strain>
    </source>
</reference>
<keyword evidence="8" id="KW-0472">Membrane</keyword>
<dbReference type="Gramene" id="Solyc03g111055.1.1">
    <property type="protein sequence ID" value="Solyc03g111055.1.1"/>
    <property type="gene ID" value="Solyc03g111055.1"/>
</dbReference>
<dbReference type="EC" id="1.1.1.100" evidence="3"/>
<dbReference type="EnsemblPlants" id="Solyc03g111055.1.1">
    <property type="protein sequence ID" value="Solyc03g111055.1.1"/>
    <property type="gene ID" value="Solyc03g111055.1"/>
</dbReference>
<keyword evidence="5" id="KW-0276">Fatty acid metabolism</keyword>
<keyword evidence="4" id="KW-0444">Lipid biosynthesis</keyword>
<dbReference type="AlphaFoldDB" id="A0A3Q7FQS1"/>
<evidence type="ECO:0000313" key="9">
    <source>
        <dbReference type="EnsemblPlants" id="Solyc03g111055.1.1"/>
    </source>
</evidence>
<name>A0A3Q7FQS1_SOLLC</name>
<dbReference type="PANTHER" id="PTHR42879:SF2">
    <property type="entry name" value="3-OXOACYL-[ACYL-CARRIER-PROTEIN] REDUCTASE FABG"/>
    <property type="match status" value="1"/>
</dbReference>
<keyword evidence="8" id="KW-1133">Transmembrane helix</keyword>
<organism evidence="9">
    <name type="scientific">Solanum lycopersicum</name>
    <name type="common">Tomato</name>
    <name type="synonym">Lycopersicon esculentum</name>
    <dbReference type="NCBI Taxonomy" id="4081"/>
    <lineage>
        <taxon>Eukaryota</taxon>
        <taxon>Viridiplantae</taxon>
        <taxon>Streptophyta</taxon>
        <taxon>Embryophyta</taxon>
        <taxon>Tracheophyta</taxon>
        <taxon>Spermatophyta</taxon>
        <taxon>Magnoliopsida</taxon>
        <taxon>eudicotyledons</taxon>
        <taxon>Gunneridae</taxon>
        <taxon>Pentapetalae</taxon>
        <taxon>asterids</taxon>
        <taxon>lamiids</taxon>
        <taxon>Solanales</taxon>
        <taxon>Solanaceae</taxon>
        <taxon>Solanoideae</taxon>
        <taxon>Solaneae</taxon>
        <taxon>Solanum</taxon>
        <taxon>Solanum subgen. Lycopersicon</taxon>
    </lineage>
</organism>
<keyword evidence="6" id="KW-0443">Lipid metabolism</keyword>
<protein>
    <recommendedName>
        <fullName evidence="3">3-oxoacyl-[acyl-carrier-protein] reductase</fullName>
        <ecNumber evidence="3">1.1.1.100</ecNumber>
    </recommendedName>
</protein>
<comment type="pathway">
    <text evidence="1">Lipid metabolism; fatty acid biosynthesis.</text>
</comment>
<keyword evidence="6" id="KW-0275">Fatty acid biosynthesis</keyword>
<dbReference type="STRING" id="4081.A0A3Q7FQS1"/>
<evidence type="ECO:0000256" key="3">
    <source>
        <dbReference type="ARBA" id="ARBA00012948"/>
    </source>
</evidence>
<sequence length="185" mass="20272">MPSIPSPPPNPASAANCVRAQLETTERAVYVEPPVVVITGASRGIGRAVALALGKSGCKVLVNYARSLKEAEVSKQIESCGGQAITFGGDASKEEDVELNDVYRKQTPFLVQFILNKYGSVVVLVFFSGITPDTLLMRMKKSQWHKGINLNLTGVFLCTQGENIQHIICCWFSWQCPTIVRQKQE</sequence>
<dbReference type="PRINTS" id="PR00081">
    <property type="entry name" value="GDHRDH"/>
</dbReference>
<evidence type="ECO:0000256" key="8">
    <source>
        <dbReference type="SAM" id="Phobius"/>
    </source>
</evidence>
<evidence type="ECO:0000256" key="1">
    <source>
        <dbReference type="ARBA" id="ARBA00005194"/>
    </source>
</evidence>
<dbReference type="GO" id="GO:0006633">
    <property type="term" value="P:fatty acid biosynthetic process"/>
    <property type="evidence" value="ECO:0007669"/>
    <property type="project" value="UniProtKB-KW"/>
</dbReference>
<evidence type="ECO:0000256" key="2">
    <source>
        <dbReference type="ARBA" id="ARBA00006484"/>
    </source>
</evidence>
<feature type="transmembrane region" description="Helical" evidence="8">
    <location>
        <begin position="118"/>
        <end position="136"/>
    </location>
</feature>
<dbReference type="PaxDb" id="4081-Solyc03g111060.2.1"/>
<accession>A0A3Q7FQS1</accession>
<evidence type="ECO:0000256" key="7">
    <source>
        <dbReference type="ARBA" id="ARBA00048508"/>
    </source>
</evidence>
<dbReference type="SUPFAM" id="SSF51735">
    <property type="entry name" value="NAD(P)-binding Rossmann-fold domains"/>
    <property type="match status" value="1"/>
</dbReference>
<dbReference type="Gene3D" id="3.40.50.720">
    <property type="entry name" value="NAD(P)-binding Rossmann-like Domain"/>
    <property type="match status" value="1"/>
</dbReference>
<dbReference type="GO" id="GO:0004316">
    <property type="term" value="F:3-oxoacyl-[acyl-carrier-protein] reductase (NADPH) activity"/>
    <property type="evidence" value="ECO:0007669"/>
    <property type="project" value="UniProtKB-EC"/>
</dbReference>
<dbReference type="InterPro" id="IPR050259">
    <property type="entry name" value="SDR"/>
</dbReference>
<dbReference type="InterPro" id="IPR002347">
    <property type="entry name" value="SDR_fam"/>
</dbReference>
<reference evidence="9" key="1">
    <citation type="journal article" date="2012" name="Nature">
        <title>The tomato genome sequence provides insights into fleshy fruit evolution.</title>
        <authorList>
            <consortium name="Tomato Genome Consortium"/>
        </authorList>
    </citation>
    <scope>NUCLEOTIDE SEQUENCE [LARGE SCALE GENOMIC DNA]</scope>
    <source>
        <strain evidence="9">cv. Heinz 1706</strain>
    </source>
</reference>
<proteinExistence type="inferred from homology"/>